<evidence type="ECO:0000313" key="3">
    <source>
        <dbReference type="Proteomes" id="UP000199513"/>
    </source>
</evidence>
<keyword evidence="3" id="KW-1185">Reference proteome</keyword>
<protein>
    <submittedName>
        <fullName evidence="2">Uncharacterized protein</fullName>
    </submittedName>
</protein>
<keyword evidence="1" id="KW-0472">Membrane</keyword>
<keyword evidence="1" id="KW-1133">Transmembrane helix</keyword>
<reference evidence="2 3" key="1">
    <citation type="submission" date="2016-10" db="EMBL/GenBank/DDBJ databases">
        <authorList>
            <person name="de Groot N.N."/>
        </authorList>
    </citation>
    <scope>NUCLEOTIDE SEQUENCE [LARGE SCALE GENOMIC DNA]</scope>
    <source>
        <strain>GEY</strain>
        <strain evidence="3">DSM 9560</strain>
    </source>
</reference>
<evidence type="ECO:0000313" key="2">
    <source>
        <dbReference type="EMBL" id="SFF08729.1"/>
    </source>
</evidence>
<feature type="transmembrane region" description="Helical" evidence="1">
    <location>
        <begin position="42"/>
        <end position="65"/>
    </location>
</feature>
<name>A0A1I2FV88_9BACT</name>
<gene>
    <name evidence="2" type="ORF">SAMN04488541_101562</name>
</gene>
<proteinExistence type="predicted"/>
<feature type="transmembrane region" description="Helical" evidence="1">
    <location>
        <begin position="71"/>
        <end position="98"/>
    </location>
</feature>
<dbReference type="AlphaFoldDB" id="A0A1I2FV88"/>
<accession>A0A1I2FV88</accession>
<dbReference type="RefSeq" id="WP_091544610.1">
    <property type="nucleotide sequence ID" value="NZ_FONY01000015.1"/>
</dbReference>
<organism evidence="2 3">
    <name type="scientific">Thermoflexibacter ruber</name>
    <dbReference type="NCBI Taxonomy" id="1003"/>
    <lineage>
        <taxon>Bacteria</taxon>
        <taxon>Pseudomonadati</taxon>
        <taxon>Bacteroidota</taxon>
        <taxon>Cytophagia</taxon>
        <taxon>Cytophagales</taxon>
        <taxon>Thermoflexibacteraceae</taxon>
        <taxon>Thermoflexibacter</taxon>
    </lineage>
</organism>
<keyword evidence="1" id="KW-0812">Transmembrane</keyword>
<evidence type="ECO:0000256" key="1">
    <source>
        <dbReference type="SAM" id="Phobius"/>
    </source>
</evidence>
<dbReference type="Proteomes" id="UP000199513">
    <property type="component" value="Unassembled WGS sequence"/>
</dbReference>
<sequence length="268" mass="30216">MNKDAVIKLSERLQETTGISLLPLDREEIALKIRSLIQFPNYFAKTIFIPTAVLLTLTVLITTVFCFLGQYLLGTIFFVLGGTLASLCGLLFGVILFINRLSKEIESIFTEVLKQVRLLLLEVGVADEDMIVGCMEIPALTEVIKATTFMVGISNIEKDIQKRLPYLYYPVFNLIEGLFESLLQRVETYLDYVNTSSEYNLMPKASGISSSIQNYSQKGISDIDRLLRERTQLVKKATYRINKVLKIIVFILASISFLLCSIFLSLAI</sequence>
<dbReference type="EMBL" id="FONY01000015">
    <property type="protein sequence ID" value="SFF08729.1"/>
    <property type="molecule type" value="Genomic_DNA"/>
</dbReference>
<feature type="transmembrane region" description="Helical" evidence="1">
    <location>
        <begin position="244"/>
        <end position="267"/>
    </location>
</feature>